<name>A0A419SS91_9FIRM</name>
<dbReference type="OrthoDB" id="2845550at2"/>
<reference evidence="1 2" key="1">
    <citation type="submission" date="2016-08" db="EMBL/GenBank/DDBJ databases">
        <title>A new outlook on sporulation: Clostridium algidixylanolyticum.</title>
        <authorList>
            <person name="Poppleton D.I."/>
            <person name="Gribaldo S."/>
        </authorList>
    </citation>
    <scope>NUCLEOTIDE SEQUENCE [LARGE SCALE GENOMIC DNA]</scope>
    <source>
        <strain evidence="1 2">SPL73</strain>
    </source>
</reference>
<keyword evidence="2" id="KW-1185">Reference proteome</keyword>
<dbReference type="AlphaFoldDB" id="A0A419SS91"/>
<dbReference type="RefSeq" id="WP_120198711.1">
    <property type="nucleotide sequence ID" value="NZ_MCIA01000035.1"/>
</dbReference>
<evidence type="ECO:0000313" key="2">
    <source>
        <dbReference type="Proteomes" id="UP000284277"/>
    </source>
</evidence>
<proteinExistence type="predicted"/>
<organism evidence="1 2">
    <name type="scientific">Lacrimispora algidixylanolytica</name>
    <dbReference type="NCBI Taxonomy" id="94868"/>
    <lineage>
        <taxon>Bacteria</taxon>
        <taxon>Bacillati</taxon>
        <taxon>Bacillota</taxon>
        <taxon>Clostridia</taxon>
        <taxon>Lachnospirales</taxon>
        <taxon>Lachnospiraceae</taxon>
        <taxon>Lacrimispora</taxon>
    </lineage>
</organism>
<comment type="caution">
    <text evidence="1">The sequence shown here is derived from an EMBL/GenBank/DDBJ whole genome shotgun (WGS) entry which is preliminary data.</text>
</comment>
<sequence length="217" mass="24618">MSVIVTLCLYDGIVMAADSRTTLIRTYPNGKQEVSHRDGEKKIFQFGDRDIGILWCGNAQVGDEDIPDYLNGLFSRLNKLATIKEIAEKINEECNERVMGETIRCHIAGYENGTQCFYQVVDGVVTHKNINPELGIPTICVMWDGIRDISRVIVRDKEKLDIGGRLVDESDIPHFILDEGVRFARTMLKRSCVEREECGEPIYSLIITGEGIQWIYE</sequence>
<evidence type="ECO:0000313" key="1">
    <source>
        <dbReference type="EMBL" id="RKD28078.1"/>
    </source>
</evidence>
<protein>
    <recommendedName>
        <fullName evidence="3">PPM-type phosphatase domain-containing protein</fullName>
    </recommendedName>
</protein>
<dbReference type="EMBL" id="MCIA01000035">
    <property type="protein sequence ID" value="RKD28078.1"/>
    <property type="molecule type" value="Genomic_DNA"/>
</dbReference>
<gene>
    <name evidence="1" type="ORF">BET01_11065</name>
</gene>
<accession>A0A419SS91</accession>
<evidence type="ECO:0008006" key="3">
    <source>
        <dbReference type="Google" id="ProtNLM"/>
    </source>
</evidence>
<dbReference type="Proteomes" id="UP000284277">
    <property type="component" value="Unassembled WGS sequence"/>
</dbReference>